<comment type="caution">
    <text evidence="2">The sequence shown here is derived from an EMBL/GenBank/DDBJ whole genome shotgun (WGS) entry which is preliminary data.</text>
</comment>
<evidence type="ECO:0000256" key="1">
    <source>
        <dbReference type="SAM" id="MobiDB-lite"/>
    </source>
</evidence>
<keyword evidence="3" id="KW-1185">Reference proteome</keyword>
<name>A0A4Z2HXZ1_9TELE</name>
<proteinExistence type="predicted"/>
<feature type="region of interest" description="Disordered" evidence="1">
    <location>
        <begin position="32"/>
        <end position="99"/>
    </location>
</feature>
<reference evidence="2 3" key="1">
    <citation type="submission" date="2019-03" db="EMBL/GenBank/DDBJ databases">
        <title>First draft genome of Liparis tanakae, snailfish: a comprehensive survey of snailfish specific genes.</title>
        <authorList>
            <person name="Kim W."/>
            <person name="Song I."/>
            <person name="Jeong J.-H."/>
            <person name="Kim D."/>
            <person name="Kim S."/>
            <person name="Ryu S."/>
            <person name="Song J.Y."/>
            <person name="Lee S.K."/>
        </authorList>
    </citation>
    <scope>NUCLEOTIDE SEQUENCE [LARGE SCALE GENOMIC DNA]</scope>
    <source>
        <tissue evidence="2">Muscle</tissue>
    </source>
</reference>
<organism evidence="2 3">
    <name type="scientific">Liparis tanakae</name>
    <name type="common">Tanaka's snailfish</name>
    <dbReference type="NCBI Taxonomy" id="230148"/>
    <lineage>
        <taxon>Eukaryota</taxon>
        <taxon>Metazoa</taxon>
        <taxon>Chordata</taxon>
        <taxon>Craniata</taxon>
        <taxon>Vertebrata</taxon>
        <taxon>Euteleostomi</taxon>
        <taxon>Actinopterygii</taxon>
        <taxon>Neopterygii</taxon>
        <taxon>Teleostei</taxon>
        <taxon>Neoteleostei</taxon>
        <taxon>Acanthomorphata</taxon>
        <taxon>Eupercaria</taxon>
        <taxon>Perciformes</taxon>
        <taxon>Cottioidei</taxon>
        <taxon>Cottales</taxon>
        <taxon>Liparidae</taxon>
        <taxon>Liparis</taxon>
    </lineage>
</organism>
<gene>
    <name evidence="2" type="ORF">EYF80_018992</name>
</gene>
<dbReference type="EMBL" id="SRLO01000159">
    <property type="protein sequence ID" value="TNN70709.1"/>
    <property type="molecule type" value="Genomic_DNA"/>
</dbReference>
<feature type="compositionally biased region" description="Basic and acidic residues" evidence="1">
    <location>
        <begin position="55"/>
        <end position="74"/>
    </location>
</feature>
<accession>A0A4Z2HXZ1</accession>
<dbReference type="Proteomes" id="UP000314294">
    <property type="component" value="Unassembled WGS sequence"/>
</dbReference>
<evidence type="ECO:0000313" key="2">
    <source>
        <dbReference type="EMBL" id="TNN70709.1"/>
    </source>
</evidence>
<protein>
    <submittedName>
        <fullName evidence="2">Uncharacterized protein</fullName>
    </submittedName>
</protein>
<sequence length="137" mass="15280">MDMYHPVVLFKFSTKRGASPLLSASRRGRSGYCWRRVKKKPGGQRGIKPVRHSVSPRDPDRKDGRKEAASDRSVRSPPLSLFSPAHRRTGTVRRGSLGGLWHGENAPSLTFIMLALAKRHIQNVGGLRSTKEARRAL</sequence>
<dbReference type="AlphaFoldDB" id="A0A4Z2HXZ1"/>
<evidence type="ECO:0000313" key="3">
    <source>
        <dbReference type="Proteomes" id="UP000314294"/>
    </source>
</evidence>